<dbReference type="AlphaFoldDB" id="A0A1Y1YWA8"/>
<name>A0A1Y1YWA8_9PLEO</name>
<feature type="chain" id="PRO_5013299463" evidence="1">
    <location>
        <begin position="22"/>
        <end position="54"/>
    </location>
</feature>
<keyword evidence="1" id="KW-0732">Signal</keyword>
<keyword evidence="3" id="KW-1185">Reference proteome</keyword>
<feature type="signal peptide" evidence="1">
    <location>
        <begin position="1"/>
        <end position="21"/>
    </location>
</feature>
<organism evidence="2 3">
    <name type="scientific">Clohesyomyces aquaticus</name>
    <dbReference type="NCBI Taxonomy" id="1231657"/>
    <lineage>
        <taxon>Eukaryota</taxon>
        <taxon>Fungi</taxon>
        <taxon>Dikarya</taxon>
        <taxon>Ascomycota</taxon>
        <taxon>Pezizomycotina</taxon>
        <taxon>Dothideomycetes</taxon>
        <taxon>Pleosporomycetidae</taxon>
        <taxon>Pleosporales</taxon>
        <taxon>Lindgomycetaceae</taxon>
        <taxon>Clohesyomyces</taxon>
    </lineage>
</organism>
<dbReference type="Proteomes" id="UP000193144">
    <property type="component" value="Unassembled WGS sequence"/>
</dbReference>
<sequence length="54" mass="6145">LNTILLNLRSLLLLSTQLGGSAPLRCKDVRRLVRCSLTLINNETKFNKFLLFIT</sequence>
<comment type="caution">
    <text evidence="2">The sequence shown here is derived from an EMBL/GenBank/DDBJ whole genome shotgun (WGS) entry which is preliminary data.</text>
</comment>
<dbReference type="EMBL" id="MCFA01000161">
    <property type="protein sequence ID" value="ORY02124.1"/>
    <property type="molecule type" value="Genomic_DNA"/>
</dbReference>
<accession>A0A1Y1YWA8</accession>
<protein>
    <submittedName>
        <fullName evidence="2">Uncharacterized protein</fullName>
    </submittedName>
</protein>
<proteinExistence type="predicted"/>
<feature type="non-terminal residue" evidence="2">
    <location>
        <position position="1"/>
    </location>
</feature>
<evidence type="ECO:0000256" key="1">
    <source>
        <dbReference type="SAM" id="SignalP"/>
    </source>
</evidence>
<reference evidence="2 3" key="1">
    <citation type="submission" date="2016-07" db="EMBL/GenBank/DDBJ databases">
        <title>Pervasive Adenine N6-methylation of Active Genes in Fungi.</title>
        <authorList>
            <consortium name="DOE Joint Genome Institute"/>
            <person name="Mondo S.J."/>
            <person name="Dannebaum R.O."/>
            <person name="Kuo R.C."/>
            <person name="Labutti K."/>
            <person name="Haridas S."/>
            <person name="Kuo A."/>
            <person name="Salamov A."/>
            <person name="Ahrendt S.R."/>
            <person name="Lipzen A."/>
            <person name="Sullivan W."/>
            <person name="Andreopoulos W.B."/>
            <person name="Clum A."/>
            <person name="Lindquist E."/>
            <person name="Daum C."/>
            <person name="Ramamoorthy G.K."/>
            <person name="Gryganskyi A."/>
            <person name="Culley D."/>
            <person name="Magnuson J.K."/>
            <person name="James T.Y."/>
            <person name="O'Malley M.A."/>
            <person name="Stajich J.E."/>
            <person name="Spatafora J.W."/>
            <person name="Visel A."/>
            <person name="Grigoriev I.V."/>
        </authorList>
    </citation>
    <scope>NUCLEOTIDE SEQUENCE [LARGE SCALE GENOMIC DNA]</scope>
    <source>
        <strain evidence="2 3">CBS 115471</strain>
    </source>
</reference>
<gene>
    <name evidence="2" type="ORF">BCR34DRAFT_493365</name>
</gene>
<evidence type="ECO:0000313" key="2">
    <source>
        <dbReference type="EMBL" id="ORY02124.1"/>
    </source>
</evidence>
<evidence type="ECO:0000313" key="3">
    <source>
        <dbReference type="Proteomes" id="UP000193144"/>
    </source>
</evidence>